<proteinExistence type="inferred from homology"/>
<evidence type="ECO:0000256" key="10">
    <source>
        <dbReference type="ARBA" id="ARBA00034899"/>
    </source>
</evidence>
<name>A0A8J2M629_9HEXA</name>
<comment type="caution">
    <text evidence="12">The sequence shown here is derived from an EMBL/GenBank/DDBJ whole genome shotgun (WGS) entry which is preliminary data.</text>
</comment>
<feature type="transmembrane region" description="Helical" evidence="11">
    <location>
        <begin position="158"/>
        <end position="174"/>
    </location>
</feature>
<evidence type="ECO:0000256" key="4">
    <source>
        <dbReference type="ARBA" id="ARBA00022692"/>
    </source>
</evidence>
<evidence type="ECO:0000256" key="3">
    <source>
        <dbReference type="ARBA" id="ARBA00022475"/>
    </source>
</evidence>
<keyword evidence="5" id="KW-0256">Endoplasmic reticulum</keyword>
<evidence type="ECO:0000256" key="1">
    <source>
        <dbReference type="ARBA" id="ARBA00004477"/>
    </source>
</evidence>
<feature type="transmembrane region" description="Helical" evidence="11">
    <location>
        <begin position="211"/>
        <end position="233"/>
    </location>
</feature>
<feature type="transmembrane region" description="Helical" evidence="11">
    <location>
        <begin position="116"/>
        <end position="138"/>
    </location>
</feature>
<evidence type="ECO:0000256" key="11">
    <source>
        <dbReference type="SAM" id="Phobius"/>
    </source>
</evidence>
<dbReference type="InterPro" id="IPR019164">
    <property type="entry name" value="TMEM147"/>
</dbReference>
<evidence type="ECO:0000313" key="13">
    <source>
        <dbReference type="Proteomes" id="UP000708208"/>
    </source>
</evidence>
<keyword evidence="4 11" id="KW-0812">Transmembrane</keyword>
<keyword evidence="6 11" id="KW-1133">Transmembrane helix</keyword>
<evidence type="ECO:0000256" key="5">
    <source>
        <dbReference type="ARBA" id="ARBA00022824"/>
    </source>
</evidence>
<sequence length="237" mass="26688">MTFYHFGNCIALAYLPYYLTYKLSGLADYGAFWKCIQSGFLFTFTQLIKMLIMATFFPLPSGSQEGVSFQEMKSTYGHHEGGLATLEFFKASMDLIDFIGVFLTLSRIPGRGHAKVLTAGIGWATAELILTRLLSLWVGAKGIEFNWRYMQESFDANISLVHHLTVTTLIWVWTRHDLKASLLPLVSFILVFSVYKGLFVDYTAAFFLMNAWTALLFKAVLTTVSGVVTMRLYSTVA</sequence>
<keyword evidence="3" id="KW-1003">Cell membrane</keyword>
<organism evidence="12 13">
    <name type="scientific">Allacma fusca</name>
    <dbReference type="NCBI Taxonomy" id="39272"/>
    <lineage>
        <taxon>Eukaryota</taxon>
        <taxon>Metazoa</taxon>
        <taxon>Ecdysozoa</taxon>
        <taxon>Arthropoda</taxon>
        <taxon>Hexapoda</taxon>
        <taxon>Collembola</taxon>
        <taxon>Symphypleona</taxon>
        <taxon>Sminthuridae</taxon>
        <taxon>Allacma</taxon>
    </lineage>
</organism>
<evidence type="ECO:0000256" key="2">
    <source>
        <dbReference type="ARBA" id="ARBA00004651"/>
    </source>
</evidence>
<reference evidence="12" key="1">
    <citation type="submission" date="2021-06" db="EMBL/GenBank/DDBJ databases">
        <authorList>
            <person name="Hodson N. C."/>
            <person name="Mongue J. A."/>
            <person name="Jaron S. K."/>
        </authorList>
    </citation>
    <scope>NUCLEOTIDE SEQUENCE</scope>
</reference>
<evidence type="ECO:0000256" key="9">
    <source>
        <dbReference type="ARBA" id="ARBA00034846"/>
    </source>
</evidence>
<gene>
    <name evidence="12" type="ORF">AFUS01_LOCUS43180</name>
</gene>
<evidence type="ECO:0000313" key="12">
    <source>
        <dbReference type="EMBL" id="CAG7833571.1"/>
    </source>
</evidence>
<evidence type="ECO:0000256" key="7">
    <source>
        <dbReference type="ARBA" id="ARBA00023136"/>
    </source>
</evidence>
<dbReference type="PANTHER" id="PTHR12869">
    <property type="entry name" value="SMALL SEVEN TRANSMEMBRANE DOMAIN-CONTAINING PROTEIN"/>
    <property type="match status" value="1"/>
</dbReference>
<dbReference type="EMBL" id="CAJVCH010569932">
    <property type="protein sequence ID" value="CAG7833571.1"/>
    <property type="molecule type" value="Genomic_DNA"/>
</dbReference>
<dbReference type="OrthoDB" id="9993532at2759"/>
<keyword evidence="7 11" id="KW-0472">Membrane</keyword>
<evidence type="ECO:0000256" key="6">
    <source>
        <dbReference type="ARBA" id="ARBA00022989"/>
    </source>
</evidence>
<comment type="similarity">
    <text evidence="8">Belongs to the TMEM147 family.</text>
</comment>
<comment type="subcellular location">
    <subcellularLocation>
        <location evidence="2">Cell membrane</location>
        <topology evidence="2">Multi-pass membrane protein</topology>
    </subcellularLocation>
    <subcellularLocation>
        <location evidence="1">Endoplasmic reticulum membrane</location>
        <topology evidence="1">Multi-pass membrane protein</topology>
    </subcellularLocation>
</comment>
<keyword evidence="13" id="KW-1185">Reference proteome</keyword>
<feature type="transmembrane region" description="Helical" evidence="11">
    <location>
        <begin position="181"/>
        <end position="199"/>
    </location>
</feature>
<evidence type="ECO:0000256" key="8">
    <source>
        <dbReference type="ARBA" id="ARBA00034739"/>
    </source>
</evidence>
<dbReference type="Pfam" id="PF09767">
    <property type="entry name" value="DUF2053"/>
    <property type="match status" value="1"/>
</dbReference>
<dbReference type="Proteomes" id="UP000708208">
    <property type="component" value="Unassembled WGS sequence"/>
</dbReference>
<dbReference type="GO" id="GO:0005886">
    <property type="term" value="C:plasma membrane"/>
    <property type="evidence" value="ECO:0007669"/>
    <property type="project" value="UniProtKB-SubCell"/>
</dbReference>
<protein>
    <recommendedName>
        <fullName evidence="9">BOS complex subunit TMEM147</fullName>
    </recommendedName>
    <alternativeName>
        <fullName evidence="10">Transmembrane protein 147</fullName>
    </alternativeName>
</protein>
<dbReference type="PANTHER" id="PTHR12869:SF0">
    <property type="entry name" value="BOS COMPLEX SUBUNIT TMEM147"/>
    <property type="match status" value="1"/>
</dbReference>
<dbReference type="GO" id="GO:0005789">
    <property type="term" value="C:endoplasmic reticulum membrane"/>
    <property type="evidence" value="ECO:0007669"/>
    <property type="project" value="UniProtKB-SubCell"/>
</dbReference>
<accession>A0A8J2M629</accession>
<dbReference type="AlphaFoldDB" id="A0A8J2M629"/>